<evidence type="ECO:0000313" key="2">
    <source>
        <dbReference type="Proteomes" id="UP000094094"/>
    </source>
</evidence>
<accession>A0A1D7VUC3</accession>
<keyword evidence="2" id="KW-1185">Reference proteome</keyword>
<organism evidence="1 2">
    <name type="scientific">Streptomyces lydicus</name>
    <dbReference type="NCBI Taxonomy" id="47763"/>
    <lineage>
        <taxon>Bacteria</taxon>
        <taxon>Bacillati</taxon>
        <taxon>Actinomycetota</taxon>
        <taxon>Actinomycetes</taxon>
        <taxon>Kitasatosporales</taxon>
        <taxon>Streptomycetaceae</taxon>
        <taxon>Streptomyces</taxon>
    </lineage>
</organism>
<dbReference type="AlphaFoldDB" id="A0A1D7VUC3"/>
<protein>
    <submittedName>
        <fullName evidence="1">Uncharacterized protein</fullName>
    </submittedName>
</protein>
<dbReference type="Proteomes" id="UP000094094">
    <property type="component" value="Chromosome"/>
</dbReference>
<dbReference type="EMBL" id="CP017157">
    <property type="protein sequence ID" value="AOP50362.1"/>
    <property type="molecule type" value="Genomic_DNA"/>
</dbReference>
<reference evidence="1 2" key="1">
    <citation type="submission" date="2016-09" db="EMBL/GenBank/DDBJ databases">
        <title>Complete genome sequencing of Streptomyces lydicus 103 and metabolic pathways analysis of antibiotic biosynthesis.</title>
        <authorList>
            <person name="Jia N."/>
            <person name="Ding M.-Z."/>
            <person name="Gao F."/>
            <person name="Yuan Y.-J."/>
        </authorList>
    </citation>
    <scope>NUCLEOTIDE SEQUENCE [LARGE SCALE GENOMIC DNA]</scope>
    <source>
        <strain evidence="1 2">103</strain>
    </source>
</reference>
<sequence>MTDRSPRLLPWAAPGGKPCYLFTDDDRGFLSRYADEVEALQLGMGLGLLEHARVLIDDPAADARQLRFLSVQLSAALRDAVRVAQARGAGVTAGAE</sequence>
<proteinExistence type="predicted"/>
<dbReference type="OrthoDB" id="4320909at2"/>
<evidence type="ECO:0000313" key="1">
    <source>
        <dbReference type="EMBL" id="AOP50362.1"/>
    </source>
</evidence>
<name>A0A1D7VUC3_9ACTN</name>
<gene>
    <name evidence="1" type="ORF">SL103_32530</name>
</gene>
<dbReference type="KEGG" id="slc:SL103_32530"/>